<dbReference type="AlphaFoldDB" id="A0A818TPN0"/>
<sequence>MNIDVVSDKNPVESDKFFQKLFDTHICTCRQYNRNTNAYPNDSEEQQQQLYPQMRKLYNDDTDLLEYVYIIMSTVKPSDSLTKQQDETCEQPPHRQQTRVSKQRAKVRITEYCREK</sequence>
<organism evidence="2 4">
    <name type="scientific">Rotaria socialis</name>
    <dbReference type="NCBI Taxonomy" id="392032"/>
    <lineage>
        <taxon>Eukaryota</taxon>
        <taxon>Metazoa</taxon>
        <taxon>Spiralia</taxon>
        <taxon>Gnathifera</taxon>
        <taxon>Rotifera</taxon>
        <taxon>Eurotatoria</taxon>
        <taxon>Bdelloidea</taxon>
        <taxon>Philodinida</taxon>
        <taxon>Philodinidae</taxon>
        <taxon>Rotaria</taxon>
    </lineage>
</organism>
<accession>A0A818TPN0</accession>
<reference evidence="2" key="1">
    <citation type="submission" date="2021-02" db="EMBL/GenBank/DDBJ databases">
        <authorList>
            <person name="Nowell W R."/>
        </authorList>
    </citation>
    <scope>NUCLEOTIDE SEQUENCE</scope>
</reference>
<feature type="region of interest" description="Disordered" evidence="1">
    <location>
        <begin position="80"/>
        <end position="102"/>
    </location>
</feature>
<dbReference type="EMBL" id="CAJNYV010004561">
    <property type="protein sequence ID" value="CAF3680469.1"/>
    <property type="molecule type" value="Genomic_DNA"/>
</dbReference>
<comment type="caution">
    <text evidence="2">The sequence shown here is derived from an EMBL/GenBank/DDBJ whole genome shotgun (WGS) entry which is preliminary data.</text>
</comment>
<proteinExistence type="predicted"/>
<gene>
    <name evidence="2" type="ORF">KIK155_LOCUS25301</name>
    <name evidence="3" type="ORF">TOA249_LOCUS1193</name>
</gene>
<evidence type="ECO:0000256" key="1">
    <source>
        <dbReference type="SAM" id="MobiDB-lite"/>
    </source>
</evidence>
<evidence type="ECO:0000313" key="4">
    <source>
        <dbReference type="Proteomes" id="UP000663865"/>
    </source>
</evidence>
<evidence type="ECO:0000313" key="3">
    <source>
        <dbReference type="EMBL" id="CAF4474262.1"/>
    </source>
</evidence>
<dbReference type="Proteomes" id="UP000663838">
    <property type="component" value="Unassembled WGS sequence"/>
</dbReference>
<protein>
    <submittedName>
        <fullName evidence="2">Uncharacterized protein</fullName>
    </submittedName>
</protein>
<name>A0A818TPN0_9BILA</name>
<dbReference type="EMBL" id="CAJOBS010000031">
    <property type="protein sequence ID" value="CAF4474262.1"/>
    <property type="molecule type" value="Genomic_DNA"/>
</dbReference>
<dbReference type="Proteomes" id="UP000663865">
    <property type="component" value="Unassembled WGS sequence"/>
</dbReference>
<evidence type="ECO:0000313" key="2">
    <source>
        <dbReference type="EMBL" id="CAF3680469.1"/>
    </source>
</evidence>